<reference evidence="1" key="1">
    <citation type="submission" date="2017-05" db="UniProtKB">
        <authorList>
            <consortium name="EnsemblMetazoa"/>
        </authorList>
    </citation>
    <scope>IDENTIFICATION</scope>
</reference>
<name>A0A1X7U9U3_AMPQE</name>
<organism evidence="1">
    <name type="scientific">Amphimedon queenslandica</name>
    <name type="common">Sponge</name>
    <dbReference type="NCBI Taxonomy" id="400682"/>
    <lineage>
        <taxon>Eukaryota</taxon>
        <taxon>Metazoa</taxon>
        <taxon>Porifera</taxon>
        <taxon>Demospongiae</taxon>
        <taxon>Heteroscleromorpha</taxon>
        <taxon>Haplosclerida</taxon>
        <taxon>Niphatidae</taxon>
        <taxon>Amphimedon</taxon>
    </lineage>
</organism>
<proteinExistence type="predicted"/>
<dbReference type="EnsemblMetazoa" id="Aqu2.1.24231_001">
    <property type="protein sequence ID" value="Aqu2.1.24231_001"/>
    <property type="gene ID" value="Aqu2.1.24231"/>
</dbReference>
<dbReference type="AlphaFoldDB" id="A0A1X7U9U3"/>
<sequence>MIEIANAGYTKLIASLSTQDKKDIQRAIALQYTILQCITELEQFKHGLSSMQYLDIVGANRE</sequence>
<protein>
    <submittedName>
        <fullName evidence="1">Uncharacterized protein</fullName>
    </submittedName>
</protein>
<evidence type="ECO:0000313" key="1">
    <source>
        <dbReference type="EnsemblMetazoa" id="Aqu2.1.24231_001"/>
    </source>
</evidence>
<accession>A0A1X7U9U3</accession>
<dbReference type="InParanoid" id="A0A1X7U9U3"/>